<feature type="compositionally biased region" description="Low complexity" evidence="1">
    <location>
        <begin position="316"/>
        <end position="328"/>
    </location>
</feature>
<reference evidence="2" key="1">
    <citation type="journal article" date="2020" name="Stud. Mycol.">
        <title>101 Dothideomycetes genomes: a test case for predicting lifestyles and emergence of pathogens.</title>
        <authorList>
            <person name="Haridas S."/>
            <person name="Albert R."/>
            <person name="Binder M."/>
            <person name="Bloem J."/>
            <person name="Labutti K."/>
            <person name="Salamov A."/>
            <person name="Andreopoulos B."/>
            <person name="Baker S."/>
            <person name="Barry K."/>
            <person name="Bills G."/>
            <person name="Bluhm B."/>
            <person name="Cannon C."/>
            <person name="Castanera R."/>
            <person name="Culley D."/>
            <person name="Daum C."/>
            <person name="Ezra D."/>
            <person name="Gonzalez J."/>
            <person name="Henrissat B."/>
            <person name="Kuo A."/>
            <person name="Liang C."/>
            <person name="Lipzen A."/>
            <person name="Lutzoni F."/>
            <person name="Magnuson J."/>
            <person name="Mondo S."/>
            <person name="Nolan M."/>
            <person name="Ohm R."/>
            <person name="Pangilinan J."/>
            <person name="Park H.-J."/>
            <person name="Ramirez L."/>
            <person name="Alfaro M."/>
            <person name="Sun H."/>
            <person name="Tritt A."/>
            <person name="Yoshinaga Y."/>
            <person name="Zwiers L.-H."/>
            <person name="Turgeon B."/>
            <person name="Goodwin S."/>
            <person name="Spatafora J."/>
            <person name="Crous P."/>
            <person name="Grigoriev I."/>
        </authorList>
    </citation>
    <scope>NUCLEOTIDE SEQUENCE</scope>
    <source>
        <strain evidence="2">CBS 107.79</strain>
    </source>
</reference>
<feature type="compositionally biased region" description="Polar residues" evidence="1">
    <location>
        <begin position="1"/>
        <end position="13"/>
    </location>
</feature>
<feature type="region of interest" description="Disordered" evidence="1">
    <location>
        <begin position="657"/>
        <end position="878"/>
    </location>
</feature>
<feature type="compositionally biased region" description="Acidic residues" evidence="1">
    <location>
        <begin position="587"/>
        <end position="596"/>
    </location>
</feature>
<dbReference type="EMBL" id="ML976663">
    <property type="protein sequence ID" value="KAF1977398.1"/>
    <property type="molecule type" value="Genomic_DNA"/>
</dbReference>
<feature type="compositionally biased region" description="Polar residues" evidence="1">
    <location>
        <begin position="726"/>
        <end position="748"/>
    </location>
</feature>
<feature type="compositionally biased region" description="Low complexity" evidence="1">
    <location>
        <begin position="790"/>
        <end position="800"/>
    </location>
</feature>
<keyword evidence="3" id="KW-1185">Reference proteome</keyword>
<dbReference type="OrthoDB" id="73788at2759"/>
<feature type="compositionally biased region" description="Basic and acidic residues" evidence="1">
    <location>
        <begin position="36"/>
        <end position="47"/>
    </location>
</feature>
<feature type="compositionally biased region" description="Polar residues" evidence="1">
    <location>
        <begin position="673"/>
        <end position="690"/>
    </location>
</feature>
<accession>A0A6A5VL39</accession>
<feature type="region of interest" description="Disordered" evidence="1">
    <location>
        <begin position="485"/>
        <end position="641"/>
    </location>
</feature>
<protein>
    <submittedName>
        <fullName evidence="2">Uncharacterized protein</fullName>
    </submittedName>
</protein>
<sequence length="878" mass="97220">MPNTRSSNRSTNFKAYYSKKAAPYQRYFPHRRKIVRRPEPHDDDGKKQMKFLPEMMRRRSTVQDSDLEDAESLEEEVDEDVTEVQSRRKGRKRNSDVMHDGETEEEDNEPVRPTPKRRRKACIDIPKSVTRRRRAAPAPKESDASDDAEEEEAPRPRLRRQSTMTQIVDGRLPPPGSLDPEFKRVKRTPRTSWGGIDSKKDVKKDLKQRTLTQMVHTMTPLVLDSDEELEEDQIDEEAYAAHHSFIFGNAEEAAVQAIAADNEDEENVPPAEESHPVPNEDDCSEDEYQPTQFIETPVTSTKRTPFRKTSRRQATPAAKKGSKPTSKSPKTRFGLLSTPEKRGVREIASSQSPPESPISTQNTPRKSGRTPLHPRSANTANTVEIPPKRGVETPSKRKQVTFQEGPQEHIPPPALKKFASTIPDSEDEDGGLSDTDNQSDAEYGVGQETQALVREGDRPLSGLNVGADTQAILLDIDRACADTAVTNRDGSEELGEPVVQQDDEGSEELGHQPTPHTASDSTGERSTDTPELPALPFSSPKPQNVLSGNVEPNDVTEANTSPPLIQQLPSSPPAEDFRTQPPTPMFADDESPEGTEEPAPTTVQLLSTPTKPPRSTPPIEDFRTQPPVSMFDDDEEPSEDLDDIPAALATGTTIDHSIQVPRSPPAHLHPEPSHSSQAERQLQFEYQTYSHFRRPGPEPSSMHVAHDSNYSYQHTPHPFSHHLTQHHPNANSHISQATTVDPTQFSPATTPRKTRPKPPMFTSPAARTPRSGQTQKRDRSATTTPKTQGRTRSSTTTPTSLRRDAVGMSSPEPGRPAPLFIPSSFPSPARVTMEGWSSPVVGRESQWEGGGGSLENFSIPAPPPGSSQWVDDEDEDEL</sequence>
<dbReference type="Proteomes" id="UP000800036">
    <property type="component" value="Unassembled WGS sequence"/>
</dbReference>
<gene>
    <name evidence="2" type="ORF">BU23DRAFT_550718</name>
</gene>
<feature type="compositionally biased region" description="Acidic residues" evidence="1">
    <location>
        <begin position="279"/>
        <end position="288"/>
    </location>
</feature>
<feature type="compositionally biased region" description="Acidic residues" evidence="1">
    <location>
        <begin position="65"/>
        <end position="82"/>
    </location>
</feature>
<feature type="compositionally biased region" description="Polar residues" evidence="1">
    <location>
        <begin position="289"/>
        <end position="303"/>
    </location>
</feature>
<feature type="compositionally biased region" description="Basic and acidic residues" evidence="1">
    <location>
        <begin position="386"/>
        <end position="395"/>
    </location>
</feature>
<organism evidence="2 3">
    <name type="scientific">Bimuria novae-zelandiae CBS 107.79</name>
    <dbReference type="NCBI Taxonomy" id="1447943"/>
    <lineage>
        <taxon>Eukaryota</taxon>
        <taxon>Fungi</taxon>
        <taxon>Dikarya</taxon>
        <taxon>Ascomycota</taxon>
        <taxon>Pezizomycotina</taxon>
        <taxon>Dothideomycetes</taxon>
        <taxon>Pleosporomycetidae</taxon>
        <taxon>Pleosporales</taxon>
        <taxon>Massarineae</taxon>
        <taxon>Didymosphaeriaceae</taxon>
        <taxon>Bimuria</taxon>
    </lineage>
</organism>
<evidence type="ECO:0000256" key="1">
    <source>
        <dbReference type="SAM" id="MobiDB-lite"/>
    </source>
</evidence>
<feature type="region of interest" description="Disordered" evidence="1">
    <location>
        <begin position="1"/>
        <end position="199"/>
    </location>
</feature>
<feature type="compositionally biased region" description="Polar residues" evidence="1">
    <location>
        <begin position="348"/>
        <end position="365"/>
    </location>
</feature>
<dbReference type="AlphaFoldDB" id="A0A6A5VL39"/>
<feature type="compositionally biased region" description="Acidic residues" evidence="1">
    <location>
        <begin position="631"/>
        <end position="641"/>
    </location>
</feature>
<name>A0A6A5VL39_9PLEO</name>
<evidence type="ECO:0000313" key="2">
    <source>
        <dbReference type="EMBL" id="KAF1977398.1"/>
    </source>
</evidence>
<proteinExistence type="predicted"/>
<feature type="region of interest" description="Disordered" evidence="1">
    <location>
        <begin position="255"/>
        <end position="463"/>
    </location>
</feature>
<evidence type="ECO:0000313" key="3">
    <source>
        <dbReference type="Proteomes" id="UP000800036"/>
    </source>
</evidence>